<protein>
    <recommendedName>
        <fullName evidence="1">N-acetyltransferase domain-containing protein</fullName>
    </recommendedName>
</protein>
<accession>A0A268NZV5</accession>
<dbReference type="Pfam" id="PF13527">
    <property type="entry name" value="Acetyltransf_9"/>
    <property type="match status" value="1"/>
</dbReference>
<dbReference type="InterPro" id="IPR051554">
    <property type="entry name" value="Acetyltransferase_Eis"/>
</dbReference>
<gene>
    <name evidence="2" type="ORF">CHH72_10400</name>
</gene>
<dbReference type="Pfam" id="PF13530">
    <property type="entry name" value="SCP2_2"/>
    <property type="match status" value="1"/>
</dbReference>
<dbReference type="InterPro" id="IPR025559">
    <property type="entry name" value="Eis_dom"/>
</dbReference>
<dbReference type="Proteomes" id="UP000216207">
    <property type="component" value="Unassembled WGS sequence"/>
</dbReference>
<sequence length="389" mass="43908">MLTMTIHRLTDKDFEQAFQLSCYAFQVENPDDHRQRAQKAWDRSINIGATENGQLLSKLALLPLAVHIHGKTMPMGGLAGVASYPEQRRKGHVRQLLGHTLQTMRAEGHLLSYLAPFSVSFYRKFGWEILCEKTTYTLNAKQLPKPLPIADGKLERVDPSDPRICAVYEKRLCHGMLVRDPQWWDHLQNGAYKAKKAVLYIDAAGEPSAYMIYTIQKRNFTTEELIFGDQKGLNALFAFIGQHDSMADTAELTVPAAEGLSYFLPDAKTKAETIPYFMARIVDVAPFFQAYPFLADGQGDFVFRISDPVAEWNDRLFAFSVKNGKAHPTTVGGDEPVFETDIQTLTALMLGYQRPTFFKHAGFIQGDEKALQDFFRLIPGEQPALVDFF</sequence>
<reference evidence="2 3" key="1">
    <citation type="submission" date="2017-07" db="EMBL/GenBank/DDBJ databases">
        <title>Isolation and whole genome analysis of endospore-forming bacteria from heroin.</title>
        <authorList>
            <person name="Kalinowski J."/>
            <person name="Ahrens B."/>
            <person name="Al-Dilaimi A."/>
            <person name="Winkler A."/>
            <person name="Wibberg D."/>
            <person name="Schleenbecker U."/>
            <person name="Ruckert C."/>
            <person name="Wolfel R."/>
            <person name="Grass G."/>
        </authorList>
    </citation>
    <scope>NUCLEOTIDE SEQUENCE [LARGE SCALE GENOMIC DNA]</scope>
    <source>
        <strain evidence="2 3">7539</strain>
    </source>
</reference>
<feature type="domain" description="N-acetyltransferase" evidence="1">
    <location>
        <begin position="4"/>
        <end position="148"/>
    </location>
</feature>
<dbReference type="SUPFAM" id="SSF55718">
    <property type="entry name" value="SCP-like"/>
    <property type="match status" value="1"/>
</dbReference>
<dbReference type="AlphaFoldDB" id="A0A268NZV5"/>
<dbReference type="InterPro" id="IPR016181">
    <property type="entry name" value="Acyl_CoA_acyltransferase"/>
</dbReference>
<evidence type="ECO:0000259" key="1">
    <source>
        <dbReference type="PROSITE" id="PS51186"/>
    </source>
</evidence>
<evidence type="ECO:0000313" key="2">
    <source>
        <dbReference type="EMBL" id="PAE88779.1"/>
    </source>
</evidence>
<dbReference type="GO" id="GO:0030649">
    <property type="term" value="P:aminoglycoside antibiotic catabolic process"/>
    <property type="evidence" value="ECO:0007669"/>
    <property type="project" value="TreeGrafter"/>
</dbReference>
<proteinExistence type="predicted"/>
<dbReference type="SUPFAM" id="SSF55729">
    <property type="entry name" value="Acyl-CoA N-acyltransferases (Nat)"/>
    <property type="match status" value="1"/>
</dbReference>
<dbReference type="PANTHER" id="PTHR37817:SF1">
    <property type="entry name" value="N-ACETYLTRANSFERASE EIS"/>
    <property type="match status" value="1"/>
</dbReference>
<dbReference type="Gene3D" id="3.40.630.30">
    <property type="match status" value="2"/>
</dbReference>
<dbReference type="Gene3D" id="3.30.1050.10">
    <property type="entry name" value="SCP2 sterol-binding domain"/>
    <property type="match status" value="1"/>
</dbReference>
<dbReference type="PROSITE" id="PS51186">
    <property type="entry name" value="GNAT"/>
    <property type="match status" value="1"/>
</dbReference>
<dbReference type="PANTHER" id="PTHR37817">
    <property type="entry name" value="N-ACETYLTRANSFERASE EIS"/>
    <property type="match status" value="1"/>
</dbReference>
<name>A0A268NZV5_SHOCL</name>
<comment type="caution">
    <text evidence="2">The sequence shown here is derived from an EMBL/GenBank/DDBJ whole genome shotgun (WGS) entry which is preliminary data.</text>
</comment>
<dbReference type="InterPro" id="IPR036527">
    <property type="entry name" value="SCP2_sterol-bd_dom_sf"/>
</dbReference>
<dbReference type="Pfam" id="PF17668">
    <property type="entry name" value="Acetyltransf_17"/>
    <property type="match status" value="1"/>
</dbReference>
<evidence type="ECO:0000313" key="3">
    <source>
        <dbReference type="Proteomes" id="UP000216207"/>
    </source>
</evidence>
<dbReference type="InterPro" id="IPR041380">
    <property type="entry name" value="Acetyltransf_17"/>
</dbReference>
<dbReference type="InterPro" id="IPR000182">
    <property type="entry name" value="GNAT_dom"/>
</dbReference>
<organism evidence="2 3">
    <name type="scientific">Shouchella clausii</name>
    <name type="common">Alkalihalobacillus clausii</name>
    <dbReference type="NCBI Taxonomy" id="79880"/>
    <lineage>
        <taxon>Bacteria</taxon>
        <taxon>Bacillati</taxon>
        <taxon>Bacillota</taxon>
        <taxon>Bacilli</taxon>
        <taxon>Bacillales</taxon>
        <taxon>Bacillaceae</taxon>
        <taxon>Shouchella</taxon>
    </lineage>
</organism>
<dbReference type="EMBL" id="NPCC01000012">
    <property type="protein sequence ID" value="PAE88779.1"/>
    <property type="molecule type" value="Genomic_DNA"/>
</dbReference>
<dbReference type="GO" id="GO:0034069">
    <property type="term" value="F:aminoglycoside N-acetyltransferase activity"/>
    <property type="evidence" value="ECO:0007669"/>
    <property type="project" value="TreeGrafter"/>
</dbReference>